<dbReference type="GO" id="GO:0008017">
    <property type="term" value="F:microtubule binding"/>
    <property type="evidence" value="ECO:0007669"/>
    <property type="project" value="InterPro"/>
</dbReference>
<evidence type="ECO:0000313" key="10">
    <source>
        <dbReference type="EMBL" id="DBA02999.1"/>
    </source>
</evidence>
<feature type="coiled-coil region" evidence="7">
    <location>
        <begin position="566"/>
        <end position="654"/>
    </location>
</feature>
<evidence type="ECO:0000256" key="5">
    <source>
        <dbReference type="ARBA" id="ARBA00023054"/>
    </source>
</evidence>
<proteinExistence type="inferred from homology"/>
<keyword evidence="4" id="KW-0067">ATP-binding</keyword>
<evidence type="ECO:0000256" key="8">
    <source>
        <dbReference type="SAM" id="MobiDB-lite"/>
    </source>
</evidence>
<name>A0AAV2ZCC6_9STRA</name>
<accession>A0AAV2ZCC6</accession>
<dbReference type="Gene3D" id="3.40.850.10">
    <property type="entry name" value="Kinesin motor domain"/>
    <property type="match status" value="1"/>
</dbReference>
<dbReference type="GO" id="GO:0007018">
    <property type="term" value="P:microtubule-based movement"/>
    <property type="evidence" value="ECO:0007669"/>
    <property type="project" value="InterPro"/>
</dbReference>
<dbReference type="InterPro" id="IPR029329">
    <property type="entry name" value="DUF4472"/>
</dbReference>
<dbReference type="InterPro" id="IPR001752">
    <property type="entry name" value="Kinesin_motor_dom"/>
</dbReference>
<dbReference type="PRINTS" id="PR00380">
    <property type="entry name" value="KINESINHEAVY"/>
</dbReference>
<feature type="coiled-coil region" evidence="7">
    <location>
        <begin position="881"/>
        <end position="933"/>
    </location>
</feature>
<feature type="region of interest" description="Disordered" evidence="8">
    <location>
        <begin position="851"/>
        <end position="879"/>
    </location>
</feature>
<comment type="subcellular location">
    <subcellularLocation>
        <location evidence="1">Cytoplasm</location>
    </subcellularLocation>
</comment>
<comment type="caution">
    <text evidence="10">The sequence shown here is derived from an EMBL/GenBank/DDBJ whole genome shotgun (WGS) entry which is preliminary data.</text>
</comment>
<evidence type="ECO:0000256" key="6">
    <source>
        <dbReference type="PROSITE-ProRule" id="PRU00283"/>
    </source>
</evidence>
<feature type="coiled-coil region" evidence="7">
    <location>
        <begin position="426"/>
        <end position="481"/>
    </location>
</feature>
<dbReference type="SMART" id="SM00129">
    <property type="entry name" value="KISc"/>
    <property type="match status" value="1"/>
</dbReference>
<gene>
    <name evidence="10" type="ORF">N0F65_003187</name>
</gene>
<dbReference type="GO" id="GO:0007052">
    <property type="term" value="P:mitotic spindle organization"/>
    <property type="evidence" value="ECO:0007669"/>
    <property type="project" value="TreeGrafter"/>
</dbReference>
<evidence type="ECO:0000256" key="2">
    <source>
        <dbReference type="ARBA" id="ARBA00022490"/>
    </source>
</evidence>
<comment type="caution">
    <text evidence="6">Lacks conserved residue(s) required for the propagation of feature annotation.</text>
</comment>
<dbReference type="InterPro" id="IPR027417">
    <property type="entry name" value="P-loop_NTPase"/>
</dbReference>
<dbReference type="PROSITE" id="PS50067">
    <property type="entry name" value="KINESIN_MOTOR_2"/>
    <property type="match status" value="1"/>
</dbReference>
<evidence type="ECO:0000256" key="4">
    <source>
        <dbReference type="ARBA" id="ARBA00022840"/>
    </source>
</evidence>
<reference evidence="10" key="1">
    <citation type="submission" date="2022-11" db="EMBL/GenBank/DDBJ databases">
        <authorList>
            <person name="Morgan W.R."/>
            <person name="Tartar A."/>
        </authorList>
    </citation>
    <scope>NUCLEOTIDE SEQUENCE</scope>
    <source>
        <strain evidence="10">ARSEF 373</strain>
    </source>
</reference>
<evidence type="ECO:0000256" key="3">
    <source>
        <dbReference type="ARBA" id="ARBA00022741"/>
    </source>
</evidence>
<dbReference type="EMBL" id="DAKRPA010000024">
    <property type="protein sequence ID" value="DBA02999.1"/>
    <property type="molecule type" value="Genomic_DNA"/>
</dbReference>
<protein>
    <recommendedName>
        <fullName evidence="9">Kinesin motor domain-containing protein</fullName>
    </recommendedName>
</protein>
<comment type="similarity">
    <text evidence="6">Belongs to the TRAFAC class myosin-kinesin ATPase superfamily. Kinesin family.</text>
</comment>
<feature type="domain" description="Kinesin motor" evidence="9">
    <location>
        <begin position="1"/>
        <end position="306"/>
    </location>
</feature>
<evidence type="ECO:0000259" key="9">
    <source>
        <dbReference type="PROSITE" id="PS50067"/>
    </source>
</evidence>
<organism evidence="10 11">
    <name type="scientific">Lagenidium giganteum</name>
    <dbReference type="NCBI Taxonomy" id="4803"/>
    <lineage>
        <taxon>Eukaryota</taxon>
        <taxon>Sar</taxon>
        <taxon>Stramenopiles</taxon>
        <taxon>Oomycota</taxon>
        <taxon>Peronosporomycetes</taxon>
        <taxon>Pythiales</taxon>
        <taxon>Pythiaceae</taxon>
    </lineage>
</organism>
<reference evidence="10" key="2">
    <citation type="journal article" date="2023" name="Microbiol Resour">
        <title>Decontamination and Annotation of the Draft Genome Sequence of the Oomycete Lagenidium giganteum ARSEF 373.</title>
        <authorList>
            <person name="Morgan W.R."/>
            <person name="Tartar A."/>
        </authorList>
    </citation>
    <scope>NUCLEOTIDE SEQUENCE</scope>
    <source>
        <strain evidence="10">ARSEF 373</strain>
    </source>
</reference>
<keyword evidence="3" id="KW-0547">Nucleotide-binding</keyword>
<dbReference type="GO" id="GO:0005524">
    <property type="term" value="F:ATP binding"/>
    <property type="evidence" value="ECO:0007669"/>
    <property type="project" value="UniProtKB-KW"/>
</dbReference>
<dbReference type="GO" id="GO:0003777">
    <property type="term" value="F:microtubule motor activity"/>
    <property type="evidence" value="ECO:0007669"/>
    <property type="project" value="InterPro"/>
</dbReference>
<dbReference type="GO" id="GO:0005737">
    <property type="term" value="C:cytoplasm"/>
    <property type="evidence" value="ECO:0007669"/>
    <property type="project" value="UniProtKB-SubCell"/>
</dbReference>
<keyword evidence="2" id="KW-0963">Cytoplasm</keyword>
<dbReference type="Proteomes" id="UP001146120">
    <property type="component" value="Unassembled WGS sequence"/>
</dbReference>
<dbReference type="GO" id="GO:0051231">
    <property type="term" value="P:spindle elongation"/>
    <property type="evidence" value="ECO:0007669"/>
    <property type="project" value="TreeGrafter"/>
</dbReference>
<evidence type="ECO:0000256" key="7">
    <source>
        <dbReference type="SAM" id="Coils"/>
    </source>
</evidence>
<dbReference type="GO" id="GO:0005875">
    <property type="term" value="C:microtubule associated complex"/>
    <property type="evidence" value="ECO:0007669"/>
    <property type="project" value="TreeGrafter"/>
</dbReference>
<dbReference type="SUPFAM" id="SSF52540">
    <property type="entry name" value="P-loop containing nucleoside triphosphate hydrolases"/>
    <property type="match status" value="1"/>
</dbReference>
<dbReference type="PANTHER" id="PTHR47969">
    <property type="entry name" value="CHROMOSOME-ASSOCIATED KINESIN KIF4A-RELATED"/>
    <property type="match status" value="1"/>
</dbReference>
<dbReference type="Pfam" id="PF00225">
    <property type="entry name" value="Kinesin"/>
    <property type="match status" value="1"/>
</dbReference>
<dbReference type="InterPro" id="IPR036961">
    <property type="entry name" value="Kinesin_motor_dom_sf"/>
</dbReference>
<keyword evidence="11" id="KW-1185">Reference proteome</keyword>
<feature type="coiled-coil region" evidence="7">
    <location>
        <begin position="750"/>
        <end position="812"/>
    </location>
</feature>
<evidence type="ECO:0000256" key="1">
    <source>
        <dbReference type="ARBA" id="ARBA00004496"/>
    </source>
</evidence>
<sequence length="980" mass="111608">MDTTLRVDHVFQQGNEADITERSLDSLVKACTDGVNVAVLGIGTSRSNKQEYLFQRVRDVSIASAVFDALSSTLDNKQRTINAQGKKASFSWTVTMTFAEFYEERISNLLASLGRSNTSEDLCIEDDELTGRTIRGLTEVGPIASLSNFNQLLETGRRARSTMSGVYGSASEFSSAVLRMNVTQQYTPADGPSQQLVSVFDVYDLPATDRLDKPANVVRLTEGPLLNKALLALKDVVDNAARISNNVGAKEPSGSYCVPYEESVVTQLLRESIGGNCVTLGIIFVVPGDYPGTRATIELGRSLAQIHNFPLVNSEMLRGLLRRQHRELAYFRSLPTSTAGESANSDVYVQKAHQLEGKYTQETWEKQLLREEKEKLALSVSELKLKYQELFNNEIGLRKELLTCEQDKLALSKAFVEFQIQANEQLQAFDNEKFELQNKLIQAEQMVLEIQDDDSKKAAQIQDLCKKMDDMVREKKTMSEEMVLVQKHASVVEQTREKESKKNQQLSLELVVLVNQKQAHQVEMEAMSARLLSAHKELDEERRTNAMLTHENETLKSLKSAPDVQVDAMKKEVMKMELEMERTQLQLRTLKVEKEKEMAEAIQEKLIQIERLEKAVEIEKLNASNTKTSLEFRVERLEMDLGKANDDNRDLNALLKTKIQEHEELVLLNEQLAHENQSQVDEFRLKLTILSSREEKSASLSEVIHTYQSREKSLRQQLAATQHRLHRLLLQQFSAASSSDASQEPLTERLTELDETIKSLRDKLSSSEQQLVLELEKQTSLALTISQLEQQNAKLVREKEQLGDDARRMQEKKSTMSNGQPDQYLEMKRMQDQLLQQIAEVKRLTMLKQALRKAPAESPTITASPERPSLERPAAQQSDLNREVDEIVRALTNDKQILEKKLEEQKMHFNRALEDVERRCAELLTQNVMLKEENQIMQRHVKVCICLRSFMEVPTSFGNMHLTWLMDSRIWLNGCTDNDR</sequence>
<dbReference type="InterPro" id="IPR027640">
    <property type="entry name" value="Kinesin-like_fam"/>
</dbReference>
<dbReference type="Pfam" id="PF14739">
    <property type="entry name" value="DUF4472"/>
    <property type="match status" value="1"/>
</dbReference>
<evidence type="ECO:0000313" key="11">
    <source>
        <dbReference type="Proteomes" id="UP001146120"/>
    </source>
</evidence>
<keyword evidence="5 7" id="KW-0175">Coiled coil</keyword>
<dbReference type="PANTHER" id="PTHR47969:SF15">
    <property type="entry name" value="CHROMOSOME-ASSOCIATED KINESIN KIF4A-RELATED"/>
    <property type="match status" value="1"/>
</dbReference>
<dbReference type="AlphaFoldDB" id="A0AAV2ZCC6"/>